<dbReference type="PATRIC" id="fig|797516.3.peg.447"/>
<keyword evidence="4" id="KW-0378">Hydrolase</keyword>
<dbReference type="Pfam" id="PF00583">
    <property type="entry name" value="Acetyltransf_1"/>
    <property type="match status" value="1"/>
</dbReference>
<dbReference type="PROSITE" id="PS51186">
    <property type="entry name" value="GNAT"/>
    <property type="match status" value="1"/>
</dbReference>
<name>H1LD27_9LACO</name>
<dbReference type="GO" id="GO:0006508">
    <property type="term" value="P:proteolysis"/>
    <property type="evidence" value="ECO:0007669"/>
    <property type="project" value="UniProtKB-KW"/>
</dbReference>
<evidence type="ECO:0000313" key="4">
    <source>
        <dbReference type="EMBL" id="EHO53600.1"/>
    </source>
</evidence>
<dbReference type="Proteomes" id="UP000005025">
    <property type="component" value="Unassembled WGS sequence"/>
</dbReference>
<gene>
    <name evidence="4" type="ORF">HMPREF9104_00491</name>
</gene>
<feature type="domain" description="N-acetyltransferase" evidence="3">
    <location>
        <begin position="18"/>
        <end position="187"/>
    </location>
</feature>
<keyword evidence="2" id="KW-0012">Acyltransferase</keyword>
<dbReference type="EMBL" id="AGRJ01000049">
    <property type="protein sequence ID" value="EHO53600.1"/>
    <property type="molecule type" value="Genomic_DNA"/>
</dbReference>
<dbReference type="InterPro" id="IPR000182">
    <property type="entry name" value="GNAT_dom"/>
</dbReference>
<keyword evidence="4" id="KW-0645">Protease</keyword>
<sequence>FLNALLRSLILGGQFLTITIRKCTLADMADLQQISRVTFADTFGDANTEADLSAYLNDAYSQSQLRKELTNPNSQFFFVFKDEILAGYLKVNVLDAQTEKMGQSDLEVQRIYIPHKYKRHGLGRKLINQAITIAQKLHKTGIWLGVWENNLGAIAFYQQLGFKQVGDHVFTLGNSPQRDLILEKRIEIKGV</sequence>
<dbReference type="HOGENOM" id="CLU_013985_18_0_9"/>
<protein>
    <submittedName>
        <fullName evidence="4">Putative protease synthase and sporulation negative regulatory protein PAI 1</fullName>
    </submittedName>
</protein>
<evidence type="ECO:0000259" key="3">
    <source>
        <dbReference type="PROSITE" id="PS51186"/>
    </source>
</evidence>
<evidence type="ECO:0000313" key="5">
    <source>
        <dbReference type="Proteomes" id="UP000005025"/>
    </source>
</evidence>
<dbReference type="InterPro" id="IPR051556">
    <property type="entry name" value="N-term/lysine_N-AcTrnsfr"/>
</dbReference>
<accession>H1LD27</accession>
<proteinExistence type="predicted"/>
<dbReference type="GO" id="GO:0008233">
    <property type="term" value="F:peptidase activity"/>
    <property type="evidence" value="ECO:0007669"/>
    <property type="project" value="UniProtKB-KW"/>
</dbReference>
<evidence type="ECO:0000256" key="2">
    <source>
        <dbReference type="ARBA" id="ARBA00023315"/>
    </source>
</evidence>
<dbReference type="PANTHER" id="PTHR42919:SF8">
    <property type="entry name" value="N-ALPHA-ACETYLTRANSFERASE 50"/>
    <property type="match status" value="1"/>
</dbReference>
<evidence type="ECO:0000256" key="1">
    <source>
        <dbReference type="ARBA" id="ARBA00022679"/>
    </source>
</evidence>
<dbReference type="InterPro" id="IPR016181">
    <property type="entry name" value="Acyl_CoA_acyltransferase"/>
</dbReference>
<keyword evidence="1" id="KW-0808">Transferase</keyword>
<feature type="non-terminal residue" evidence="4">
    <location>
        <position position="1"/>
    </location>
</feature>
<dbReference type="STRING" id="797516.HMPREF9104_00491"/>
<dbReference type="GO" id="GO:0016747">
    <property type="term" value="F:acyltransferase activity, transferring groups other than amino-acyl groups"/>
    <property type="evidence" value="ECO:0007669"/>
    <property type="project" value="InterPro"/>
</dbReference>
<dbReference type="Gene3D" id="3.40.630.30">
    <property type="match status" value="1"/>
</dbReference>
<reference evidence="4 5" key="1">
    <citation type="submission" date="2011-09" db="EMBL/GenBank/DDBJ databases">
        <authorList>
            <person name="Weinstock G."/>
            <person name="Sodergren E."/>
            <person name="Clifton S."/>
            <person name="Fulton L."/>
            <person name="Fulton B."/>
            <person name="Courtney L."/>
            <person name="Fronick C."/>
            <person name="Harrison M."/>
            <person name="Strong C."/>
            <person name="Farmer C."/>
            <person name="Delahaunty K."/>
            <person name="Markovic C."/>
            <person name="Hall O."/>
            <person name="Minx P."/>
            <person name="Tomlinson C."/>
            <person name="Mitreva M."/>
            <person name="Hou S."/>
            <person name="Chen J."/>
            <person name="Wollam A."/>
            <person name="Pepin K.H."/>
            <person name="Johnson M."/>
            <person name="Bhonagiri V."/>
            <person name="Zhang X."/>
            <person name="Suruliraj S."/>
            <person name="Warren W."/>
            <person name="Chinwalla A."/>
            <person name="Mardis E.R."/>
            <person name="Wilson R.K."/>
        </authorList>
    </citation>
    <scope>NUCLEOTIDE SEQUENCE [LARGE SCALE GENOMIC DNA]</scope>
    <source>
        <strain evidence="4 5">F0435</strain>
    </source>
</reference>
<dbReference type="PANTHER" id="PTHR42919">
    <property type="entry name" value="N-ALPHA-ACETYLTRANSFERASE"/>
    <property type="match status" value="1"/>
</dbReference>
<comment type="caution">
    <text evidence="4">The sequence shown here is derived from an EMBL/GenBank/DDBJ whole genome shotgun (WGS) entry which is preliminary data.</text>
</comment>
<organism evidence="4 5">
    <name type="scientific">Lentilactobacillus kisonensis F0435</name>
    <dbReference type="NCBI Taxonomy" id="797516"/>
    <lineage>
        <taxon>Bacteria</taxon>
        <taxon>Bacillati</taxon>
        <taxon>Bacillota</taxon>
        <taxon>Bacilli</taxon>
        <taxon>Lactobacillales</taxon>
        <taxon>Lactobacillaceae</taxon>
        <taxon>Lentilactobacillus</taxon>
    </lineage>
</organism>
<dbReference type="SUPFAM" id="SSF55729">
    <property type="entry name" value="Acyl-CoA N-acyltransferases (Nat)"/>
    <property type="match status" value="1"/>
</dbReference>
<dbReference type="AlphaFoldDB" id="H1LD27"/>
<dbReference type="CDD" id="cd04301">
    <property type="entry name" value="NAT_SF"/>
    <property type="match status" value="1"/>
</dbReference>